<feature type="region of interest" description="Disordered" evidence="1">
    <location>
        <begin position="22"/>
        <end position="48"/>
    </location>
</feature>
<dbReference type="InterPro" id="IPR008197">
    <property type="entry name" value="WAP_dom"/>
</dbReference>
<dbReference type="Proteomes" id="UP000770717">
    <property type="component" value="Unassembled WGS sequence"/>
</dbReference>
<evidence type="ECO:0000313" key="5">
    <source>
        <dbReference type="Proteomes" id="UP000770717"/>
    </source>
</evidence>
<dbReference type="GO" id="GO:0005576">
    <property type="term" value="C:extracellular region"/>
    <property type="evidence" value="ECO:0007669"/>
    <property type="project" value="InterPro"/>
</dbReference>
<dbReference type="PROSITE" id="PS51390">
    <property type="entry name" value="WAP"/>
    <property type="match status" value="1"/>
</dbReference>
<sequence length="91" mass="10315">MKRLQASFLGLLLWSVVLMVSSSNGTNKPGKCPKERRYTKTDSNPDKSCQNDGECDGEKKCCLDNGFRFCKMPAAGQYMCAIQHRWHKVHC</sequence>
<dbReference type="Gene3D" id="4.10.75.10">
    <property type="entry name" value="Elafin-like"/>
    <property type="match status" value="1"/>
</dbReference>
<dbReference type="Pfam" id="PF00095">
    <property type="entry name" value="WAP"/>
    <property type="match status" value="1"/>
</dbReference>
<name>A0A8J6B535_ELECQ</name>
<evidence type="ECO:0000313" key="4">
    <source>
        <dbReference type="EMBL" id="KAG9463319.1"/>
    </source>
</evidence>
<evidence type="ECO:0000259" key="3">
    <source>
        <dbReference type="PROSITE" id="PS51390"/>
    </source>
</evidence>
<organism evidence="4 5">
    <name type="scientific">Eleutherodactylus coqui</name>
    <name type="common">Puerto Rican coqui</name>
    <dbReference type="NCBI Taxonomy" id="57060"/>
    <lineage>
        <taxon>Eukaryota</taxon>
        <taxon>Metazoa</taxon>
        <taxon>Chordata</taxon>
        <taxon>Craniata</taxon>
        <taxon>Vertebrata</taxon>
        <taxon>Euteleostomi</taxon>
        <taxon>Amphibia</taxon>
        <taxon>Batrachia</taxon>
        <taxon>Anura</taxon>
        <taxon>Neobatrachia</taxon>
        <taxon>Hyloidea</taxon>
        <taxon>Eleutherodactylidae</taxon>
        <taxon>Eleutherodactylinae</taxon>
        <taxon>Eleutherodactylus</taxon>
        <taxon>Eleutherodactylus</taxon>
    </lineage>
</organism>
<dbReference type="GO" id="GO:0030414">
    <property type="term" value="F:peptidase inhibitor activity"/>
    <property type="evidence" value="ECO:0007669"/>
    <property type="project" value="InterPro"/>
</dbReference>
<feature type="signal peptide" evidence="2">
    <location>
        <begin position="1"/>
        <end position="25"/>
    </location>
</feature>
<dbReference type="SUPFAM" id="SSF57256">
    <property type="entry name" value="Elafin-like"/>
    <property type="match status" value="1"/>
</dbReference>
<dbReference type="EMBL" id="WNTK01007267">
    <property type="protein sequence ID" value="KAG9463319.1"/>
    <property type="molecule type" value="Genomic_DNA"/>
</dbReference>
<dbReference type="SMART" id="SM00217">
    <property type="entry name" value="WAP"/>
    <property type="match status" value="1"/>
</dbReference>
<dbReference type="InterPro" id="IPR036645">
    <property type="entry name" value="Elafin-like_sf"/>
</dbReference>
<comment type="caution">
    <text evidence="4">The sequence shown here is derived from an EMBL/GenBank/DDBJ whole genome shotgun (WGS) entry which is preliminary data.</text>
</comment>
<reference evidence="4" key="1">
    <citation type="thesis" date="2020" institute="ProQuest LLC" country="789 East Eisenhower Parkway, Ann Arbor, MI, USA">
        <title>Comparative Genomics and Chromosome Evolution.</title>
        <authorList>
            <person name="Mudd A.B."/>
        </authorList>
    </citation>
    <scope>NUCLEOTIDE SEQUENCE</scope>
    <source>
        <strain evidence="4">HN-11 Male</strain>
        <tissue evidence="4">Kidney and liver</tissue>
    </source>
</reference>
<evidence type="ECO:0000256" key="1">
    <source>
        <dbReference type="SAM" id="MobiDB-lite"/>
    </source>
</evidence>
<accession>A0A8J6B535</accession>
<evidence type="ECO:0000256" key="2">
    <source>
        <dbReference type="SAM" id="SignalP"/>
    </source>
</evidence>
<feature type="chain" id="PRO_5035317973" description="WAP domain-containing protein" evidence="2">
    <location>
        <begin position="26"/>
        <end position="91"/>
    </location>
</feature>
<protein>
    <recommendedName>
        <fullName evidence="3">WAP domain-containing protein</fullName>
    </recommendedName>
</protein>
<feature type="domain" description="WAP" evidence="3">
    <location>
        <begin position="25"/>
        <end position="74"/>
    </location>
</feature>
<keyword evidence="2" id="KW-0732">Signal</keyword>
<dbReference type="OrthoDB" id="4473401at2759"/>
<dbReference type="AlphaFoldDB" id="A0A8J6B535"/>
<feature type="compositionally biased region" description="Basic and acidic residues" evidence="1">
    <location>
        <begin position="32"/>
        <end position="45"/>
    </location>
</feature>
<proteinExistence type="predicted"/>
<gene>
    <name evidence="4" type="ORF">GDO78_021991</name>
</gene>
<keyword evidence="5" id="KW-1185">Reference proteome</keyword>